<keyword evidence="2 4" id="KW-0560">Oxidoreductase</keyword>
<protein>
    <recommendedName>
        <fullName evidence="4">Probable glycine dehydrogenase (decarboxylating) subunit 1</fullName>
        <ecNumber evidence="4">1.4.4.2</ecNumber>
    </recommendedName>
    <alternativeName>
        <fullName evidence="4">Glycine cleavage system P-protein subunit 1</fullName>
    </alternativeName>
    <alternativeName>
        <fullName evidence="4">Glycine decarboxylase subunit 1</fullName>
    </alternativeName>
    <alternativeName>
        <fullName evidence="4">Glycine dehydrogenase (aminomethyl-transferring) subunit 1</fullName>
    </alternativeName>
</protein>
<dbReference type="InterPro" id="IPR015421">
    <property type="entry name" value="PyrdxlP-dep_Trfase_major"/>
</dbReference>
<dbReference type="HAMAP" id="MF_00712">
    <property type="entry name" value="GcvPA"/>
    <property type="match status" value="1"/>
</dbReference>
<comment type="catalytic activity">
    <reaction evidence="3 4">
        <text>N(6)-[(R)-lipoyl]-L-lysyl-[glycine-cleavage complex H protein] + glycine + H(+) = N(6)-[(R)-S(8)-aminomethyldihydrolipoyl]-L-lysyl-[glycine-cleavage complex H protein] + CO2</text>
        <dbReference type="Rhea" id="RHEA:24304"/>
        <dbReference type="Rhea" id="RHEA-COMP:10494"/>
        <dbReference type="Rhea" id="RHEA-COMP:10495"/>
        <dbReference type="ChEBI" id="CHEBI:15378"/>
        <dbReference type="ChEBI" id="CHEBI:16526"/>
        <dbReference type="ChEBI" id="CHEBI:57305"/>
        <dbReference type="ChEBI" id="CHEBI:83099"/>
        <dbReference type="ChEBI" id="CHEBI:83143"/>
        <dbReference type="EC" id="1.4.4.2"/>
    </reaction>
</comment>
<dbReference type="GO" id="GO:0004375">
    <property type="term" value="F:glycine dehydrogenase (decarboxylating) activity"/>
    <property type="evidence" value="ECO:0007669"/>
    <property type="project" value="UniProtKB-EC"/>
</dbReference>
<evidence type="ECO:0000313" key="7">
    <source>
        <dbReference type="Proteomes" id="UP001357733"/>
    </source>
</evidence>
<evidence type="ECO:0000259" key="5">
    <source>
        <dbReference type="Pfam" id="PF02347"/>
    </source>
</evidence>
<dbReference type="PANTHER" id="PTHR42806">
    <property type="entry name" value="GLYCINE CLEAVAGE SYSTEM P-PROTEIN"/>
    <property type="match status" value="1"/>
</dbReference>
<dbReference type="Pfam" id="PF02347">
    <property type="entry name" value="GDC-P"/>
    <property type="match status" value="1"/>
</dbReference>
<evidence type="ECO:0000256" key="1">
    <source>
        <dbReference type="ARBA" id="ARBA00003788"/>
    </source>
</evidence>
<dbReference type="Gene3D" id="3.90.1150.10">
    <property type="entry name" value="Aspartate Aminotransferase, domain 1"/>
    <property type="match status" value="1"/>
</dbReference>
<dbReference type="InterPro" id="IPR015422">
    <property type="entry name" value="PyrdxlP-dep_Trfase_small"/>
</dbReference>
<dbReference type="AlphaFoldDB" id="A0AAW9MZU4"/>
<comment type="similarity">
    <text evidence="4">Belongs to the GcvP family. N-terminal subunit subfamily.</text>
</comment>
<dbReference type="Gene3D" id="3.40.640.10">
    <property type="entry name" value="Type I PLP-dependent aspartate aminotransferase-like (Major domain)"/>
    <property type="match status" value="1"/>
</dbReference>
<evidence type="ECO:0000256" key="3">
    <source>
        <dbReference type="ARBA" id="ARBA00049026"/>
    </source>
</evidence>
<proteinExistence type="inferred from homology"/>
<dbReference type="NCBIfam" id="NF001696">
    <property type="entry name" value="PRK00451.1"/>
    <property type="match status" value="1"/>
</dbReference>
<comment type="function">
    <text evidence="1 4">The glycine cleavage system catalyzes the degradation of glycine. The P protein binds the alpha-amino group of glycine through its pyridoxal phosphate cofactor; CO(2) is released and the remaining methylamine moiety is then transferred to the lipoamide cofactor of the H protein.</text>
</comment>
<sequence length="451" mass="49956">MFPYISLTKENEREMLDKIGVKSIDDLFKDIPSDVSLNRELDLPKAKSELEVTKYLTDLASKNVTLSDKTSFLGVGAYDHYIPSIINHITSRAEFFTSYTPYQPEISQGTTQYIFEFQTLISRLTGMDIANASLYDGGTAVTEAALMCVNSNKKKKALVSKSVSPQTRQILNTYLHGQGLECVEIEIKDGVTDLEDLKNKIDGDVGAVIIQSPNFFGNIESVEEATKITHENKKVSFILSADPLSFAILKKPGEMDVDVVVGDAQCFGIPVAFGGPYLGYMAAKKSFMRKLPGRVVGQTVDKNGKRSYVLTLSAREQHIRREKATSNICSNQGLNVLAATIYMCVMGKKGIKEVAVQSTSKAHYLYNKLVESGKFKPLNDKPFFKEFTLIYDGDVDELNKKVKEAGFIGGFKTERYYKDLKGAVTLAVTEKRTKEEMDSFVKVMTGGGKDA</sequence>
<dbReference type="GO" id="GO:0009116">
    <property type="term" value="P:nucleoside metabolic process"/>
    <property type="evidence" value="ECO:0007669"/>
    <property type="project" value="InterPro"/>
</dbReference>
<dbReference type="EMBL" id="JAYKOT010000003">
    <property type="protein sequence ID" value="MEB3430057.1"/>
    <property type="molecule type" value="Genomic_DNA"/>
</dbReference>
<evidence type="ECO:0000256" key="4">
    <source>
        <dbReference type="HAMAP-Rule" id="MF_00712"/>
    </source>
</evidence>
<reference evidence="6 7" key="1">
    <citation type="submission" date="2024-01" db="EMBL/GenBank/DDBJ databases">
        <title>Complete genome sequence of Citroniella saccharovorans strain M6.X9, isolated from human fecal sample.</title>
        <authorList>
            <person name="Cheng G."/>
            <person name="Westerholm M."/>
            <person name="Schnurer A."/>
        </authorList>
    </citation>
    <scope>NUCLEOTIDE SEQUENCE [LARGE SCALE GENOMIC DNA]</scope>
    <source>
        <strain evidence="6 7">DSM 29873</strain>
    </source>
</reference>
<name>A0AAW9MZU4_9FIRM</name>
<dbReference type="InterPro" id="IPR015424">
    <property type="entry name" value="PyrdxlP-dep_Trfase"/>
</dbReference>
<accession>A0AAW9MZU4</accession>
<dbReference type="InterPro" id="IPR023010">
    <property type="entry name" value="GcvPA"/>
</dbReference>
<dbReference type="InterPro" id="IPR049315">
    <property type="entry name" value="GDC-P_N"/>
</dbReference>
<dbReference type="RefSeq" id="WP_324620217.1">
    <property type="nucleotide sequence ID" value="NZ_JAYKOT010000003.1"/>
</dbReference>
<dbReference type="InterPro" id="IPR020581">
    <property type="entry name" value="GDC_P"/>
</dbReference>
<feature type="domain" description="Glycine cleavage system P-protein N-terminal" evidence="5">
    <location>
        <begin position="4"/>
        <end position="443"/>
    </location>
</feature>
<evidence type="ECO:0000256" key="2">
    <source>
        <dbReference type="ARBA" id="ARBA00023002"/>
    </source>
</evidence>
<organism evidence="6 7">
    <name type="scientific">Citroniella saccharovorans</name>
    <dbReference type="NCBI Taxonomy" id="2053367"/>
    <lineage>
        <taxon>Bacteria</taxon>
        <taxon>Bacillati</taxon>
        <taxon>Bacillota</taxon>
        <taxon>Tissierellia</taxon>
        <taxon>Tissierellales</taxon>
        <taxon>Peptoniphilaceae</taxon>
        <taxon>Citroniella</taxon>
    </lineage>
</organism>
<dbReference type="EC" id="1.4.4.2" evidence="4"/>
<dbReference type="GO" id="GO:0019464">
    <property type="term" value="P:glycine decarboxylation via glycine cleavage system"/>
    <property type="evidence" value="ECO:0007669"/>
    <property type="project" value="UniProtKB-UniRule"/>
</dbReference>
<dbReference type="SUPFAM" id="SSF53383">
    <property type="entry name" value="PLP-dependent transferases"/>
    <property type="match status" value="1"/>
</dbReference>
<gene>
    <name evidence="4 6" type="primary">gcvPA</name>
    <name evidence="6" type="ORF">VLK81_08660</name>
</gene>
<evidence type="ECO:0000313" key="6">
    <source>
        <dbReference type="EMBL" id="MEB3430057.1"/>
    </source>
</evidence>
<dbReference type="PIRSF" id="PIRSF006815">
    <property type="entry name" value="GcvPA"/>
    <property type="match status" value="1"/>
</dbReference>
<comment type="subunit">
    <text evidence="4">The glycine cleavage system is composed of four proteins: P, T, L and H. In this organism, the P 'protein' is a heterodimer of two subunits.</text>
</comment>
<comment type="caution">
    <text evidence="6">The sequence shown here is derived from an EMBL/GenBank/DDBJ whole genome shotgun (WGS) entry which is preliminary data.</text>
</comment>
<dbReference type="CDD" id="cd00613">
    <property type="entry name" value="GDC-P"/>
    <property type="match status" value="1"/>
</dbReference>
<dbReference type="Proteomes" id="UP001357733">
    <property type="component" value="Unassembled WGS sequence"/>
</dbReference>
<dbReference type="PANTHER" id="PTHR42806:SF1">
    <property type="entry name" value="GLYCINE DEHYDROGENASE (DECARBOXYLATING)"/>
    <property type="match status" value="1"/>
</dbReference>
<keyword evidence="7" id="KW-1185">Reference proteome</keyword>